<evidence type="ECO:0000259" key="3">
    <source>
        <dbReference type="Pfam" id="PF13505"/>
    </source>
</evidence>
<dbReference type="Gene3D" id="2.40.160.20">
    <property type="match status" value="1"/>
</dbReference>
<dbReference type="AlphaFoldDB" id="A0AA51MPL2"/>
<dbReference type="EMBL" id="CP133217">
    <property type="protein sequence ID" value="WML88339.1"/>
    <property type="molecule type" value="Genomic_DNA"/>
</dbReference>
<dbReference type="EMBL" id="JAVFKN010000013">
    <property type="protein sequence ID" value="MDQ5769100.1"/>
    <property type="molecule type" value="Genomic_DNA"/>
</dbReference>
<gene>
    <name evidence="4" type="ORF">RCC75_11205</name>
    <name evidence="5" type="ORF">RCG00_08145</name>
</gene>
<sequence length="207" mass="21383">MNKYLPLVSVAVVLFSGVAMAGSPKAPYVGVGYGINTSIDDNDLSSDCGVGGVACREVCDTDRAVNAYAGYPLSPNLAVEAGYTDMDYTARIEQDGGAVRGDQQSKALTLSAVGRKPLSANTGLFGKVGAAYWDSEVETTAGNTDDSGFTPVVGVGAEYNFSEHMGVRAGIDHFVSMGEQSKIIESGVVGTADTGVTTATVGLHYNF</sequence>
<dbReference type="Proteomes" id="UP001223336">
    <property type="component" value="Unassembled WGS sequence"/>
</dbReference>
<evidence type="ECO:0000313" key="5">
    <source>
        <dbReference type="EMBL" id="WML88339.1"/>
    </source>
</evidence>
<dbReference type="InterPro" id="IPR011250">
    <property type="entry name" value="OMP/PagP_B-barrel"/>
</dbReference>
<proteinExistence type="predicted"/>
<evidence type="ECO:0000313" key="6">
    <source>
        <dbReference type="Proteomes" id="UP001223336"/>
    </source>
</evidence>
<dbReference type="RefSeq" id="WP_308135018.1">
    <property type="nucleotide sequence ID" value="NZ_CP133197.1"/>
</dbReference>
<feature type="signal peptide" evidence="2">
    <location>
        <begin position="1"/>
        <end position="21"/>
    </location>
</feature>
<keyword evidence="1 2" id="KW-0732">Signal</keyword>
<organism evidence="5">
    <name type="scientific">Thiothrix subterranea</name>
    <dbReference type="NCBI Taxonomy" id="2735563"/>
    <lineage>
        <taxon>Bacteria</taxon>
        <taxon>Pseudomonadati</taxon>
        <taxon>Pseudomonadota</taxon>
        <taxon>Gammaproteobacteria</taxon>
        <taxon>Thiotrichales</taxon>
        <taxon>Thiotrichaceae</taxon>
        <taxon>Thiothrix</taxon>
    </lineage>
</organism>
<reference evidence="5 6" key="1">
    <citation type="submission" date="2023-08" db="EMBL/GenBank/DDBJ databases">
        <title>New molecular markers tilS and rpoB for phylogenetic and monitoring studies of the genus Thiothrix biodiversity.</title>
        <authorList>
            <person name="Ravin N.V."/>
            <person name="Smolyakov D."/>
            <person name="Markov N.D."/>
            <person name="Beletsky A.V."/>
            <person name="Mardanov A.V."/>
            <person name="Rudenko T.S."/>
            <person name="Grabovich M.Y."/>
        </authorList>
    </citation>
    <scope>NUCLEOTIDE SEQUENCE</scope>
    <source>
        <strain evidence="5">DNT52</strain>
        <strain evidence="4 6">H33</strain>
    </source>
</reference>
<feature type="domain" description="Outer membrane protein beta-barrel" evidence="3">
    <location>
        <begin position="9"/>
        <end position="207"/>
    </location>
</feature>
<dbReference type="Pfam" id="PF13505">
    <property type="entry name" value="OMP_b-brl"/>
    <property type="match status" value="1"/>
</dbReference>
<evidence type="ECO:0000313" key="4">
    <source>
        <dbReference type="EMBL" id="MDQ5769100.1"/>
    </source>
</evidence>
<name>A0AA51MPL2_9GAMM</name>
<evidence type="ECO:0000256" key="2">
    <source>
        <dbReference type="SAM" id="SignalP"/>
    </source>
</evidence>
<feature type="chain" id="PRO_5041427107" evidence="2">
    <location>
        <begin position="22"/>
        <end position="207"/>
    </location>
</feature>
<evidence type="ECO:0000256" key="1">
    <source>
        <dbReference type="ARBA" id="ARBA00022729"/>
    </source>
</evidence>
<accession>A0AA51MPL2</accession>
<dbReference type="SUPFAM" id="SSF56925">
    <property type="entry name" value="OMPA-like"/>
    <property type="match status" value="1"/>
</dbReference>
<keyword evidence="6" id="KW-1185">Reference proteome</keyword>
<dbReference type="Proteomes" id="UP001229862">
    <property type="component" value="Chromosome"/>
</dbReference>
<dbReference type="InterPro" id="IPR027385">
    <property type="entry name" value="Beta-barrel_OMP"/>
</dbReference>
<protein>
    <submittedName>
        <fullName evidence="5">Outer membrane beta-barrel protein</fullName>
    </submittedName>
</protein>